<dbReference type="Gene3D" id="6.10.280.250">
    <property type="match status" value="1"/>
</dbReference>
<evidence type="ECO:0000256" key="2">
    <source>
        <dbReference type="ARBA" id="ARBA00004123"/>
    </source>
</evidence>
<dbReference type="Pfam" id="PF17811">
    <property type="entry name" value="JHD"/>
    <property type="match status" value="1"/>
</dbReference>
<evidence type="ECO:0000256" key="1">
    <source>
        <dbReference type="ARBA" id="ARBA00001954"/>
    </source>
</evidence>
<organism evidence="21">
    <name type="scientific">Bathyctena chuni</name>
    <name type="common">Comb jellyfish</name>
    <dbReference type="NCBI Taxonomy" id="1403704"/>
    <lineage>
        <taxon>Eukaryota</taxon>
        <taxon>Metazoa</taxon>
        <taxon>Ctenophora</taxon>
        <taxon>Tentaculata</taxon>
        <taxon>Cydippida</taxon>
        <taxon>Bathyctenidae</taxon>
        <taxon>Bathyctena</taxon>
    </lineage>
</organism>
<evidence type="ECO:0000256" key="17">
    <source>
        <dbReference type="ARBA" id="ARBA00047915"/>
    </source>
</evidence>
<dbReference type="FunFam" id="2.60.120.650:FF:000005">
    <property type="entry name" value="lysine-specific demethylase 2A isoform X1"/>
    <property type="match status" value="1"/>
</dbReference>
<evidence type="ECO:0000256" key="14">
    <source>
        <dbReference type="ARBA" id="ARBA00023125"/>
    </source>
</evidence>
<comment type="catalytic activity">
    <reaction evidence="17">
        <text>N(6),N(6)-dimethyl-L-lysyl(36)-[histone H3] + 2 2-oxoglutarate + 2 O2 = L-lysyl(36)-[histone H3] + 2 formaldehyde + 2 succinate + 2 CO2</text>
        <dbReference type="Rhea" id="RHEA:42032"/>
        <dbReference type="Rhea" id="RHEA-COMP:9785"/>
        <dbReference type="Rhea" id="RHEA-COMP:9787"/>
        <dbReference type="ChEBI" id="CHEBI:15379"/>
        <dbReference type="ChEBI" id="CHEBI:16526"/>
        <dbReference type="ChEBI" id="CHEBI:16810"/>
        <dbReference type="ChEBI" id="CHEBI:16842"/>
        <dbReference type="ChEBI" id="CHEBI:29969"/>
        <dbReference type="ChEBI" id="CHEBI:30031"/>
        <dbReference type="ChEBI" id="CHEBI:61976"/>
        <dbReference type="EC" id="1.14.11.27"/>
    </reaction>
</comment>
<dbReference type="SUPFAM" id="SSF51197">
    <property type="entry name" value="Clavaminate synthase-like"/>
    <property type="match status" value="1"/>
</dbReference>
<feature type="domain" description="T-box" evidence="19">
    <location>
        <begin position="553"/>
        <end position="731"/>
    </location>
</feature>
<feature type="domain" description="JmjC" evidence="20">
    <location>
        <begin position="189"/>
        <end position="357"/>
    </location>
</feature>
<keyword evidence="16 18" id="KW-0539">Nucleus</keyword>
<dbReference type="Gene3D" id="2.60.40.820">
    <property type="entry name" value="Transcription factor, T-box"/>
    <property type="match status" value="1"/>
</dbReference>
<evidence type="ECO:0000256" key="8">
    <source>
        <dbReference type="ARBA" id="ARBA00022833"/>
    </source>
</evidence>
<comment type="similarity">
    <text evidence="3">Belongs to the JHDM1 histone demethylase family.</text>
</comment>
<dbReference type="Pfam" id="PF00907">
    <property type="entry name" value="T-box"/>
    <property type="match status" value="1"/>
</dbReference>
<dbReference type="GO" id="GO:0045893">
    <property type="term" value="P:positive regulation of DNA-templated transcription"/>
    <property type="evidence" value="ECO:0007669"/>
    <property type="project" value="InterPro"/>
</dbReference>
<proteinExistence type="evidence at transcript level"/>
<comment type="subcellular location">
    <subcellularLocation>
        <location evidence="2 18">Nucleus</location>
    </subcellularLocation>
</comment>
<keyword evidence="7" id="KW-0863">Zinc-finger</keyword>
<dbReference type="SMART" id="SM00425">
    <property type="entry name" value="TBOX"/>
    <property type="match status" value="1"/>
</dbReference>
<dbReference type="InterPro" id="IPR046360">
    <property type="entry name" value="T-box_DNA-bd"/>
</dbReference>
<evidence type="ECO:0000256" key="12">
    <source>
        <dbReference type="ARBA" id="ARBA00023004"/>
    </source>
</evidence>
<dbReference type="PRINTS" id="PR00937">
    <property type="entry name" value="TBOX"/>
</dbReference>
<dbReference type="AlphaFoldDB" id="V9PPE2"/>
<evidence type="ECO:0000256" key="11">
    <source>
        <dbReference type="ARBA" id="ARBA00023002"/>
    </source>
</evidence>
<comment type="cofactor">
    <cofactor evidence="1">
        <name>Fe(2+)</name>
        <dbReference type="ChEBI" id="CHEBI:29033"/>
    </cofactor>
</comment>
<reference evidence="21" key="1">
    <citation type="journal article" date="2013" name="Science">
        <title>The genome of the ctenophore Mnemiopsis leidyi and its implications for cell type evolution.</title>
        <authorList>
            <consortium name="NISC Comparative Sequencing Program"/>
            <person name="Ryan J.F."/>
            <person name="Pang K."/>
            <person name="Schnitzler C.E."/>
            <person name="Nguyen A.D."/>
            <person name="Moreland R.T."/>
            <person name="Simmons D.K."/>
            <person name="Koch B.J."/>
            <person name="Francis W.R."/>
            <person name="Havlak P."/>
            <person name="Smith S.A."/>
            <person name="Putnam N.H."/>
            <person name="Haddock S.H."/>
            <person name="Dunn C.W."/>
            <person name="Wolfsberg T.G."/>
            <person name="Mullikin J.C."/>
            <person name="Martindale M.Q."/>
            <person name="Baxevanis A.D."/>
        </authorList>
    </citation>
    <scope>NUCLEOTIDE SEQUENCE</scope>
    <source>
        <strain evidence="21">49498</strain>
    </source>
</reference>
<evidence type="ECO:0000256" key="3">
    <source>
        <dbReference type="ARBA" id="ARBA00008037"/>
    </source>
</evidence>
<keyword evidence="13" id="KW-0805">Transcription regulation</keyword>
<dbReference type="GO" id="GO:0005634">
    <property type="term" value="C:nucleus"/>
    <property type="evidence" value="ECO:0007669"/>
    <property type="project" value="UniProtKB-SubCell"/>
</dbReference>
<evidence type="ECO:0000256" key="4">
    <source>
        <dbReference type="ARBA" id="ARBA00013246"/>
    </source>
</evidence>
<dbReference type="SUPFAM" id="SSF49417">
    <property type="entry name" value="p53-like transcription factors"/>
    <property type="match status" value="1"/>
</dbReference>
<accession>V9PPE2</accession>
<evidence type="ECO:0000259" key="20">
    <source>
        <dbReference type="PROSITE" id="PS51184"/>
    </source>
</evidence>
<name>V9PPE2_BATCU</name>
<evidence type="ECO:0000256" key="7">
    <source>
        <dbReference type="ARBA" id="ARBA00022771"/>
    </source>
</evidence>
<evidence type="ECO:0000256" key="10">
    <source>
        <dbReference type="ARBA" id="ARBA00022964"/>
    </source>
</evidence>
<evidence type="ECO:0000256" key="16">
    <source>
        <dbReference type="ARBA" id="ARBA00023242"/>
    </source>
</evidence>
<dbReference type="PROSITE" id="PS50252">
    <property type="entry name" value="TBOX_3"/>
    <property type="match status" value="1"/>
</dbReference>
<dbReference type="EC" id="1.14.11.27" evidence="4"/>
<dbReference type="FunFam" id="2.60.40.820:FF:000010">
    <property type="entry name" value="T-box transcription factor TBX6"/>
    <property type="match status" value="1"/>
</dbReference>
<dbReference type="InterPro" id="IPR008967">
    <property type="entry name" value="p53-like_TF_DNA-bd_sf"/>
</dbReference>
<dbReference type="EMBL" id="KF317306">
    <property type="protein sequence ID" value="AHA51240.1"/>
    <property type="molecule type" value="mRNA"/>
</dbReference>
<dbReference type="InterPro" id="IPR003347">
    <property type="entry name" value="JmjC_dom"/>
</dbReference>
<dbReference type="GO" id="GO:0003677">
    <property type="term" value="F:DNA binding"/>
    <property type="evidence" value="ECO:0007669"/>
    <property type="project" value="UniProtKB-UniRule"/>
</dbReference>
<keyword evidence="11" id="KW-0560">Oxidoreductase</keyword>
<keyword evidence="8" id="KW-0862">Zinc</keyword>
<protein>
    <recommendedName>
        <fullName evidence="4">[histone H3]-dimethyl-L-lysine(36) demethylase</fullName>
        <ecNumber evidence="4">1.14.11.27</ecNumber>
    </recommendedName>
</protein>
<keyword evidence="10" id="KW-0223">Dioxygenase</keyword>
<keyword evidence="6" id="KW-0479">Metal-binding</keyword>
<evidence type="ECO:0000256" key="9">
    <source>
        <dbReference type="ARBA" id="ARBA00022853"/>
    </source>
</evidence>
<comment type="caution">
    <text evidence="18">Lacks conserved residue(s) required for the propagation of feature annotation.</text>
</comment>
<dbReference type="Gene3D" id="2.60.120.650">
    <property type="entry name" value="Cupin"/>
    <property type="match status" value="1"/>
</dbReference>
<dbReference type="Pfam" id="PF02373">
    <property type="entry name" value="JmjC"/>
    <property type="match status" value="1"/>
</dbReference>
<keyword evidence="9" id="KW-0156">Chromatin regulator</keyword>
<evidence type="ECO:0000259" key="19">
    <source>
        <dbReference type="PROSITE" id="PS50252"/>
    </source>
</evidence>
<evidence type="ECO:0000256" key="18">
    <source>
        <dbReference type="PROSITE-ProRule" id="PRU00201"/>
    </source>
</evidence>
<keyword evidence="5" id="KW-0217">Developmental protein</keyword>
<dbReference type="SMART" id="SM00558">
    <property type="entry name" value="JmjC"/>
    <property type="match status" value="1"/>
</dbReference>
<evidence type="ECO:0000256" key="6">
    <source>
        <dbReference type="ARBA" id="ARBA00022723"/>
    </source>
</evidence>
<dbReference type="PANTHER" id="PTHR23123">
    <property type="entry name" value="PHD/F-BOX CONTAINING PROTEIN"/>
    <property type="match status" value="1"/>
</dbReference>
<dbReference type="PROSITE" id="PS51184">
    <property type="entry name" value="JMJC"/>
    <property type="match status" value="1"/>
</dbReference>
<keyword evidence="12" id="KW-0408">Iron</keyword>
<dbReference type="InterPro" id="IPR036960">
    <property type="entry name" value="T-box_sf"/>
</dbReference>
<evidence type="ECO:0000256" key="5">
    <source>
        <dbReference type="ARBA" id="ARBA00022473"/>
    </source>
</evidence>
<evidence type="ECO:0000256" key="15">
    <source>
        <dbReference type="ARBA" id="ARBA00023163"/>
    </source>
</evidence>
<evidence type="ECO:0000256" key="13">
    <source>
        <dbReference type="ARBA" id="ARBA00023015"/>
    </source>
</evidence>
<keyword evidence="14 18" id="KW-0238">DNA-binding</keyword>
<dbReference type="GO" id="GO:0008270">
    <property type="term" value="F:zinc ion binding"/>
    <property type="evidence" value="ECO:0007669"/>
    <property type="project" value="UniProtKB-KW"/>
</dbReference>
<dbReference type="InterPro" id="IPR041070">
    <property type="entry name" value="JHD"/>
</dbReference>
<dbReference type="InterPro" id="IPR050690">
    <property type="entry name" value="JHDM1_Histone_Demethylase"/>
</dbReference>
<feature type="non-terminal residue" evidence="21">
    <location>
        <position position="818"/>
    </location>
</feature>
<keyword evidence="15" id="KW-0804">Transcription</keyword>
<evidence type="ECO:0000313" key="21">
    <source>
        <dbReference type="EMBL" id="AHA51240.1"/>
    </source>
</evidence>
<dbReference type="GO" id="GO:0003700">
    <property type="term" value="F:DNA-binding transcription factor activity"/>
    <property type="evidence" value="ECO:0007669"/>
    <property type="project" value="InterPro"/>
</dbReference>
<sequence>MAVTENRSHLASPSTPATNQRIRIINTKTAHDDLLVIRVLPQSNKVVTVVGDKRRCAEKFYDEDLGLNINLHNITTFDLSDKVHSDTFDKDDGSISYINSEDITLQNMMRTGFRKPFIVRAESGKPPGLRVPDSNFTVKDVERLVSSTRKIDVMDVSTQLSLQMTMHQWAKYFDSDKRDTLLNVISLEISQTPLCKLISPPDFVRELDWVETAWPPSLKVAQTFGNNSLTKMKYPKVQKYCLMSVRGSYTDFHVDFGGTSVWYHIVAGAKVFWLIPPTEENLSKFVKWTLAGKQDDIFFGDLVDKCYRVNLYVGDTFFLPGGWIHAVYTPRKSLVFGGKFLHSYNIIGQLQVTAIEDVTKVEARYLYPYFVQMVWFVVEKYRRHLKHIEVHGKGNTVLLEQEVEGLNVLISRLEESKTFQSAIPIQIRNPKLLLQELKDLLLHAEIDTICGDFSEPIISRERNTLLDSARKLHNIRLISTDRPFKMSPVVSSDSDVSEDEDVLLLPIIEEKEEEEKSTITELVEVIVSDKFTNPSSSRKETPLNEDNNVTVEISNKELWQAFCKHGTEMIIIKAGRRLFPVLKFKVSGLDPNSKYVFLVDIVPADDCWYRFCNCEWIVAGEGDHIPPKRMYVHPESPNTGAHWMKEILSFHKLKIAHNVSDAGSNMIVNSMHRYQPRVHIVQCDDVYRIPQCAFTTTIFTETQFFAVTTYQNKTIKELKLEHNPFAKGFREPGTATQAAEERHESKDINHVIIALDTYGTPPFLAAGGAIQHTQHNTTKSNYQQSQFDMTQTQNGVPLTIAPYPDDLGPQCCWVVHLL</sequence>
<dbReference type="GO" id="GO:0140680">
    <property type="term" value="F:histone H3K36me/H3K36me2 demethylase activity"/>
    <property type="evidence" value="ECO:0007669"/>
    <property type="project" value="UniProtKB-EC"/>
</dbReference>